<gene>
    <name evidence="1" type="ORF">AVEN_233190_1</name>
</gene>
<dbReference type="EMBL" id="BGPR01019390">
    <property type="protein sequence ID" value="GBN81786.1"/>
    <property type="molecule type" value="Genomic_DNA"/>
</dbReference>
<accession>A0A4Y2S2E5</accession>
<evidence type="ECO:0000313" key="1">
    <source>
        <dbReference type="EMBL" id="GBN81786.1"/>
    </source>
</evidence>
<dbReference type="Proteomes" id="UP000499080">
    <property type="component" value="Unassembled WGS sequence"/>
</dbReference>
<comment type="caution">
    <text evidence="1">The sequence shown here is derived from an EMBL/GenBank/DDBJ whole genome shotgun (WGS) entry which is preliminary data.</text>
</comment>
<evidence type="ECO:0000313" key="2">
    <source>
        <dbReference type="Proteomes" id="UP000499080"/>
    </source>
</evidence>
<keyword evidence="2" id="KW-1185">Reference proteome</keyword>
<sequence length="59" mass="6668">NHKNHPARHWHLVLHERPAAATDIQALWFLHYNPITSGSCDNPPPPRFSGVRPVFGYGS</sequence>
<organism evidence="1 2">
    <name type="scientific">Araneus ventricosus</name>
    <name type="common">Orbweaver spider</name>
    <name type="synonym">Epeira ventricosa</name>
    <dbReference type="NCBI Taxonomy" id="182803"/>
    <lineage>
        <taxon>Eukaryota</taxon>
        <taxon>Metazoa</taxon>
        <taxon>Ecdysozoa</taxon>
        <taxon>Arthropoda</taxon>
        <taxon>Chelicerata</taxon>
        <taxon>Arachnida</taxon>
        <taxon>Araneae</taxon>
        <taxon>Araneomorphae</taxon>
        <taxon>Entelegynae</taxon>
        <taxon>Araneoidea</taxon>
        <taxon>Araneidae</taxon>
        <taxon>Araneus</taxon>
    </lineage>
</organism>
<feature type="non-terminal residue" evidence="1">
    <location>
        <position position="1"/>
    </location>
</feature>
<protein>
    <submittedName>
        <fullName evidence="1">Uncharacterized protein</fullName>
    </submittedName>
</protein>
<name>A0A4Y2S2E5_ARAVE</name>
<proteinExistence type="predicted"/>
<reference evidence="1 2" key="1">
    <citation type="journal article" date="2019" name="Sci. Rep.">
        <title>Orb-weaving spider Araneus ventricosus genome elucidates the spidroin gene catalogue.</title>
        <authorList>
            <person name="Kono N."/>
            <person name="Nakamura H."/>
            <person name="Ohtoshi R."/>
            <person name="Moran D.A.P."/>
            <person name="Shinohara A."/>
            <person name="Yoshida Y."/>
            <person name="Fujiwara M."/>
            <person name="Mori M."/>
            <person name="Tomita M."/>
            <person name="Arakawa K."/>
        </authorList>
    </citation>
    <scope>NUCLEOTIDE SEQUENCE [LARGE SCALE GENOMIC DNA]</scope>
</reference>
<dbReference type="AlphaFoldDB" id="A0A4Y2S2E5"/>